<dbReference type="Proteomes" id="UP000187209">
    <property type="component" value="Unassembled WGS sequence"/>
</dbReference>
<keyword evidence="1" id="KW-1133">Transmembrane helix</keyword>
<proteinExistence type="predicted"/>
<feature type="transmembrane region" description="Helical" evidence="1">
    <location>
        <begin position="186"/>
        <end position="204"/>
    </location>
</feature>
<feature type="transmembrane region" description="Helical" evidence="1">
    <location>
        <begin position="216"/>
        <end position="233"/>
    </location>
</feature>
<accession>A0A1R2BIZ0</accession>
<evidence type="ECO:0000313" key="2">
    <source>
        <dbReference type="EMBL" id="OMJ76736.1"/>
    </source>
</evidence>
<protein>
    <submittedName>
        <fullName evidence="2">Uncharacterized protein</fullName>
    </submittedName>
</protein>
<name>A0A1R2BIZ0_9CILI</name>
<evidence type="ECO:0000256" key="1">
    <source>
        <dbReference type="SAM" id="Phobius"/>
    </source>
</evidence>
<sequence length="272" mass="31553">MINLSDSYCLWLMVSVHIIASFQIIYASIFKKQRHSQVFNINTKNENIKYTSSNDITFDDQNFMKFPKNSFSTYFQILLQNHLLLRSFSSRFSPCDSILEFLSQNIILIGILGISGTEYKAWDDINSVIAGFIAAIVARIFHFGYSALQVKQNKIPMEFSSEDKLVVAVESEVVRRLNVHRTMRRVFGYLIMGLYYTANVYYTIKLDLAFGQQENYRWFIAFWIGFAFLVFFIEPLKVYIQIAAVNYMKAGGPLESICKFVIGEEFINSYND</sequence>
<keyword evidence="3" id="KW-1185">Reference proteome</keyword>
<organism evidence="2 3">
    <name type="scientific">Stentor coeruleus</name>
    <dbReference type="NCBI Taxonomy" id="5963"/>
    <lineage>
        <taxon>Eukaryota</taxon>
        <taxon>Sar</taxon>
        <taxon>Alveolata</taxon>
        <taxon>Ciliophora</taxon>
        <taxon>Postciliodesmatophora</taxon>
        <taxon>Heterotrichea</taxon>
        <taxon>Heterotrichida</taxon>
        <taxon>Stentoridae</taxon>
        <taxon>Stentor</taxon>
    </lineage>
</organism>
<evidence type="ECO:0000313" key="3">
    <source>
        <dbReference type="Proteomes" id="UP000187209"/>
    </source>
</evidence>
<reference evidence="2 3" key="1">
    <citation type="submission" date="2016-11" db="EMBL/GenBank/DDBJ databases">
        <title>The macronuclear genome of Stentor coeruleus: a giant cell with tiny introns.</title>
        <authorList>
            <person name="Slabodnick M."/>
            <person name="Ruby J.G."/>
            <person name="Reiff S.B."/>
            <person name="Swart E.C."/>
            <person name="Gosai S."/>
            <person name="Prabakaran S."/>
            <person name="Witkowska E."/>
            <person name="Larue G.E."/>
            <person name="Fisher S."/>
            <person name="Freeman R.M."/>
            <person name="Gunawardena J."/>
            <person name="Chu W."/>
            <person name="Stover N.A."/>
            <person name="Gregory B.D."/>
            <person name="Nowacki M."/>
            <person name="Derisi J."/>
            <person name="Roy S.W."/>
            <person name="Marshall W.F."/>
            <person name="Sood P."/>
        </authorList>
    </citation>
    <scope>NUCLEOTIDE SEQUENCE [LARGE SCALE GENOMIC DNA]</scope>
    <source>
        <strain evidence="2">WM001</strain>
    </source>
</reference>
<dbReference type="EMBL" id="MPUH01000614">
    <property type="protein sequence ID" value="OMJ76736.1"/>
    <property type="molecule type" value="Genomic_DNA"/>
</dbReference>
<feature type="transmembrane region" description="Helical" evidence="1">
    <location>
        <begin position="128"/>
        <end position="148"/>
    </location>
</feature>
<keyword evidence="1" id="KW-0472">Membrane</keyword>
<gene>
    <name evidence="2" type="ORF">SteCoe_23850</name>
</gene>
<dbReference type="AlphaFoldDB" id="A0A1R2BIZ0"/>
<keyword evidence="1" id="KW-0812">Transmembrane</keyword>
<comment type="caution">
    <text evidence="2">The sequence shown here is derived from an EMBL/GenBank/DDBJ whole genome shotgun (WGS) entry which is preliminary data.</text>
</comment>
<feature type="transmembrane region" description="Helical" evidence="1">
    <location>
        <begin position="12"/>
        <end position="30"/>
    </location>
</feature>